<gene>
    <name evidence="3" type="ORF">ACM15_25785</name>
</gene>
<evidence type="ECO:0000259" key="1">
    <source>
        <dbReference type="Pfam" id="PF14734"/>
    </source>
</evidence>
<evidence type="ECO:0000259" key="2">
    <source>
        <dbReference type="Pfam" id="PF14848"/>
    </source>
</evidence>
<feature type="domain" description="DUF4469" evidence="1">
    <location>
        <begin position="130"/>
        <end position="229"/>
    </location>
</feature>
<dbReference type="CDD" id="cd12843">
    <property type="entry name" value="Bvu_2165_C_like"/>
    <property type="match status" value="1"/>
</dbReference>
<dbReference type="Gene3D" id="2.70.50.70">
    <property type="match status" value="1"/>
</dbReference>
<name>A0A0J6C3D7_9BACT</name>
<protein>
    <submittedName>
        <fullName evidence="3">Uncharacterized protein</fullName>
    </submittedName>
</protein>
<dbReference type="EMBL" id="LFJV01000145">
    <property type="protein sequence ID" value="KMM30836.1"/>
    <property type="molecule type" value="Genomic_DNA"/>
</dbReference>
<organism evidence="3 4">
    <name type="scientific">Parabacteroides goldsteinii</name>
    <dbReference type="NCBI Taxonomy" id="328812"/>
    <lineage>
        <taxon>Bacteria</taxon>
        <taxon>Pseudomonadati</taxon>
        <taxon>Bacteroidota</taxon>
        <taxon>Bacteroidia</taxon>
        <taxon>Bacteroidales</taxon>
        <taxon>Tannerellaceae</taxon>
        <taxon>Parabacteroides</taxon>
    </lineage>
</organism>
<dbReference type="InterPro" id="IPR027824">
    <property type="entry name" value="DUF4469"/>
</dbReference>
<sequence>MANTLKVWMAPNSVTPDPKDKIFVLETTGKADIHKIYEEMRAEDTGLRLETIVHSVTLFQRVCARLLMNGWQLNTGLFYAVPRLLGLAEDGKWNPESNSIYVAFSQDKVMREEIALTTISILGTKADVMYITGTEDRKTGLKDGTMTPGRNFFVRGANLKVLGEDESVGVTLTNTTTKAVVKLDEDMITKNNPSELTLLIPADLADGDYLLTVRTQFGAGKHQLKEPREVSVDVHVGDGGNSDRPEIE</sequence>
<feature type="domain" description="Bvu-2165-like IHF-HU-like DNA-binding" evidence="2">
    <location>
        <begin position="5"/>
        <end position="123"/>
    </location>
</feature>
<evidence type="ECO:0000313" key="4">
    <source>
        <dbReference type="Proteomes" id="UP000036166"/>
    </source>
</evidence>
<reference evidence="3 4" key="1">
    <citation type="submission" date="2015-06" db="EMBL/GenBank/DDBJ databases">
        <title>Draft Genome Sequence of Parabacteroides goldsteinii with Putative Novel Metallo-Beta-Lactamases Isolated from a Blood Culture from a Human Patient.</title>
        <authorList>
            <person name="Krogh T.J."/>
            <person name="Agergaard C.N."/>
            <person name="Moller-Jensen J."/>
            <person name="Justesen U.S."/>
        </authorList>
    </citation>
    <scope>NUCLEOTIDE SEQUENCE [LARGE SCALE GENOMIC DNA]</scope>
    <source>
        <strain evidence="3 4">910340</strain>
    </source>
</reference>
<dbReference type="InterPro" id="IPR049893">
    <property type="entry name" value="Bvu_2165-like_IHF-HU-DNA_bdg"/>
</dbReference>
<accession>A0A0J6C3D7</accession>
<dbReference type="Pfam" id="PF14848">
    <property type="entry name" value="HU-DNA_bdg"/>
    <property type="match status" value="1"/>
</dbReference>
<dbReference type="RefSeq" id="WP_046146923.1">
    <property type="nucleotide sequence ID" value="NZ_AP031410.1"/>
</dbReference>
<dbReference type="AlphaFoldDB" id="A0A0J6C3D7"/>
<dbReference type="PATRIC" id="fig|328812.4.peg.1223"/>
<comment type="caution">
    <text evidence="3">The sequence shown here is derived from an EMBL/GenBank/DDBJ whole genome shotgun (WGS) entry which is preliminary data.</text>
</comment>
<proteinExistence type="predicted"/>
<dbReference type="CDD" id="cd13833">
    <property type="entry name" value="HU_IHF_like"/>
    <property type="match status" value="1"/>
</dbReference>
<dbReference type="Proteomes" id="UP000036166">
    <property type="component" value="Unassembled WGS sequence"/>
</dbReference>
<dbReference type="Pfam" id="PF14734">
    <property type="entry name" value="DUF4469"/>
    <property type="match status" value="1"/>
</dbReference>
<evidence type="ECO:0000313" key="3">
    <source>
        <dbReference type="EMBL" id="KMM30836.1"/>
    </source>
</evidence>